<accession>A0A418NR86</accession>
<evidence type="ECO:0000313" key="1">
    <source>
        <dbReference type="EMBL" id="RIV85591.1"/>
    </source>
</evidence>
<dbReference type="OrthoDB" id="5491608at2"/>
<comment type="caution">
    <text evidence="1">The sequence shown here is derived from an EMBL/GenBank/DDBJ whole genome shotgun (WGS) entry which is preliminary data.</text>
</comment>
<reference evidence="1 2" key="1">
    <citation type="submission" date="2018-08" db="EMBL/GenBank/DDBJ databases">
        <title>Erythrobacter zhengii sp.nov., a bacterium isolated from deep-sea sediment.</title>
        <authorList>
            <person name="Fang C."/>
            <person name="Wu Y.-H."/>
            <person name="Sun C."/>
            <person name="Wang H."/>
            <person name="Cheng H."/>
            <person name="Meng F.-X."/>
            <person name="Wang C.-S."/>
            <person name="Xu X.-W."/>
        </authorList>
    </citation>
    <scope>NUCLEOTIDE SEQUENCE [LARGE SCALE GENOMIC DNA]</scope>
    <source>
        <strain evidence="1 2">V18</strain>
    </source>
</reference>
<keyword evidence="2" id="KW-1185">Reference proteome</keyword>
<dbReference type="Proteomes" id="UP000286576">
    <property type="component" value="Unassembled WGS sequence"/>
</dbReference>
<sequence>MTERGKSQVEREEDYLQLAASSVRWEGDALMIEIAERDKRLGIPWRRPVRGTVTVRPETLNGRSFALDPAGHHVWHCIAPRARIEVDMQQPALSWKGSAYFDSNFGSESLEEGFRVWHWSRAHRGRDASVCYEGVRRDGSHFASALRFDSSGCPGEVDLPMVAPLPNTLWQMERKTRGDRGHASVIKTWEDAPFYARSTLATRLFGQEVVAVQESLDLDRFASPIVQFMLPYRMPRRT</sequence>
<name>A0A418NR86_9SPHN</name>
<organism evidence="1 2">
    <name type="scientific">Aurantiacibacter zhengii</name>
    <dbReference type="NCBI Taxonomy" id="2307003"/>
    <lineage>
        <taxon>Bacteria</taxon>
        <taxon>Pseudomonadati</taxon>
        <taxon>Pseudomonadota</taxon>
        <taxon>Alphaproteobacteria</taxon>
        <taxon>Sphingomonadales</taxon>
        <taxon>Erythrobacteraceae</taxon>
        <taxon>Aurantiacibacter</taxon>
    </lineage>
</organism>
<dbReference type="CDD" id="cd21471">
    <property type="entry name" value="CrtC-like"/>
    <property type="match status" value="1"/>
</dbReference>
<dbReference type="EMBL" id="QXFL01000004">
    <property type="protein sequence ID" value="RIV85591.1"/>
    <property type="molecule type" value="Genomic_DNA"/>
</dbReference>
<gene>
    <name evidence="1" type="ORF">D2V07_09565</name>
</gene>
<proteinExistence type="predicted"/>
<dbReference type="SUPFAM" id="SSF159245">
    <property type="entry name" value="AttH-like"/>
    <property type="match status" value="1"/>
</dbReference>
<protein>
    <submittedName>
        <fullName evidence="1">Hydroxyneurosporene dehydrogenase</fullName>
    </submittedName>
</protein>
<dbReference type="AlphaFoldDB" id="A0A418NR86"/>
<evidence type="ECO:0000313" key="2">
    <source>
        <dbReference type="Proteomes" id="UP000286576"/>
    </source>
</evidence>